<dbReference type="InterPro" id="IPR031316">
    <property type="entry name" value="FlgM_C"/>
</dbReference>
<name>A0A174BDJ4_9FIRM</name>
<dbReference type="RefSeq" id="WP_057571113.1">
    <property type="nucleotide sequence ID" value="NZ_CATYWZ010000007.1"/>
</dbReference>
<protein>
    <submittedName>
        <fullName evidence="2">Flagellar biosynthesis anti-sigma factor FlgM</fullName>
    </submittedName>
</protein>
<accession>A0A174BDJ4</accession>
<evidence type="ECO:0000313" key="3">
    <source>
        <dbReference type="Proteomes" id="UP000095512"/>
    </source>
</evidence>
<sequence length="101" mass="10978">MNIKPYINRAGGLDYVSPASSANPSRASAGRLTCDFDRVSLKESSHSPDDASFARALAHETAVKLEAGAGRERILSLKQQIEAGTYTPDSRRIAEHMLGYR</sequence>
<keyword evidence="2" id="KW-0282">Flagellum</keyword>
<organism evidence="2 3">
    <name type="scientific">Enterocloster clostridioformis</name>
    <dbReference type="NCBI Taxonomy" id="1531"/>
    <lineage>
        <taxon>Bacteria</taxon>
        <taxon>Bacillati</taxon>
        <taxon>Bacillota</taxon>
        <taxon>Clostridia</taxon>
        <taxon>Lachnospirales</taxon>
        <taxon>Lachnospiraceae</taxon>
        <taxon>Enterocloster</taxon>
    </lineage>
</organism>
<dbReference type="EMBL" id="CZAB01000001">
    <property type="protein sequence ID" value="CUN98714.1"/>
    <property type="molecule type" value="Genomic_DNA"/>
</dbReference>
<dbReference type="SUPFAM" id="SSF101498">
    <property type="entry name" value="Anti-sigma factor FlgM"/>
    <property type="match status" value="1"/>
</dbReference>
<keyword evidence="2" id="KW-0966">Cell projection</keyword>
<evidence type="ECO:0000313" key="2">
    <source>
        <dbReference type="EMBL" id="CUN98714.1"/>
    </source>
</evidence>
<dbReference type="Proteomes" id="UP000095512">
    <property type="component" value="Unassembled WGS sequence"/>
</dbReference>
<feature type="domain" description="Anti-sigma-28 factor FlgM C-terminal" evidence="1">
    <location>
        <begin position="66"/>
        <end position="98"/>
    </location>
</feature>
<dbReference type="InterPro" id="IPR035890">
    <property type="entry name" value="Anti-sigma-28_factor_FlgM_sf"/>
</dbReference>
<reference evidence="2 3" key="1">
    <citation type="submission" date="2015-09" db="EMBL/GenBank/DDBJ databases">
        <authorList>
            <consortium name="Pathogen Informatics"/>
        </authorList>
    </citation>
    <scope>NUCLEOTIDE SEQUENCE [LARGE SCALE GENOMIC DNA]</scope>
    <source>
        <strain evidence="2 3">2789STDY5834865</strain>
    </source>
</reference>
<dbReference type="AlphaFoldDB" id="A0A174BDJ4"/>
<dbReference type="Pfam" id="PF04316">
    <property type="entry name" value="FlgM"/>
    <property type="match status" value="1"/>
</dbReference>
<evidence type="ECO:0000259" key="1">
    <source>
        <dbReference type="Pfam" id="PF04316"/>
    </source>
</evidence>
<keyword evidence="2" id="KW-0969">Cilium</keyword>
<proteinExistence type="predicted"/>
<gene>
    <name evidence="2" type="ORF">ERS852480_00265</name>
</gene>